<proteinExistence type="inferred from homology"/>
<reference evidence="3" key="1">
    <citation type="submission" date="2021-01" db="EMBL/GenBank/DDBJ databases">
        <authorList>
            <consortium name="Genoscope - CEA"/>
            <person name="William W."/>
        </authorList>
    </citation>
    <scope>NUCLEOTIDE SEQUENCE</scope>
</reference>
<accession>A0A8S1MB93</accession>
<keyword evidence="4" id="KW-1185">Reference proteome</keyword>
<evidence type="ECO:0000256" key="1">
    <source>
        <dbReference type="PROSITE-ProRule" id="PRU00282"/>
    </source>
</evidence>
<comment type="similarity">
    <text evidence="2">Belongs to the mitochondrial carrier (TC 2.A.29) family.</text>
</comment>
<comment type="caution">
    <text evidence="3">The sequence shown here is derived from an EMBL/GenBank/DDBJ whole genome shotgun (WGS) entry which is preliminary data.</text>
</comment>
<dbReference type="PROSITE" id="PS50920">
    <property type="entry name" value="SOLCAR"/>
    <property type="match status" value="1"/>
</dbReference>
<dbReference type="InterPro" id="IPR018108">
    <property type="entry name" value="MCP_transmembrane"/>
</dbReference>
<gene>
    <name evidence="3" type="ORF">PPRIM_AZ9-3.1.T0530282</name>
</gene>
<dbReference type="GO" id="GO:0016020">
    <property type="term" value="C:membrane"/>
    <property type="evidence" value="ECO:0007669"/>
    <property type="project" value="UniProtKB-UniRule"/>
</dbReference>
<evidence type="ECO:0000256" key="2">
    <source>
        <dbReference type="RuleBase" id="RU000488"/>
    </source>
</evidence>
<name>A0A8S1MB93_PARPR</name>
<keyword evidence="1 2" id="KW-0812">Transmembrane</keyword>
<dbReference type="EMBL" id="CAJJDM010000053">
    <property type="protein sequence ID" value="CAD8075013.1"/>
    <property type="molecule type" value="Genomic_DNA"/>
</dbReference>
<dbReference type="OMA" id="RTSMNYQ"/>
<keyword evidence="2" id="KW-0813">Transport</keyword>
<feature type="repeat" description="Solcar" evidence="1">
    <location>
        <begin position="115"/>
        <end position="196"/>
    </location>
</feature>
<dbReference type="PANTHER" id="PTHR47567:SF1">
    <property type="entry name" value="NAD-DEPENDENT EPIMERASE_DEHYDRATASE DOMAIN-CONTAINING PROTEIN"/>
    <property type="match status" value="1"/>
</dbReference>
<sequence length="297" mass="32815">MTKDTVNNINTSANTSFNFKEVTNKALRSGLSGSMAMVIQVCSLMWLRTTMNYQYRYGGTIVGTIKNLYGQGGVLRFYKGLAPALLQGPLSRFGDTFANTLFLTLMDSFEQTRELPVMIRAAGGSVMAGIFRIALTPIDTVKTLLQVEGKNGLTILQSKIKVKGVPVLYHGALATASATIVGHYPWFATFNLLNEKLPDYADKKKKLARRAFIGFCSSVISDTISNSLRVIKTTKQTNQNPITYKEAVNLVLEKDGIKGLFGRGLKTRILTNGLQGLIFSVLWKGFEDYLNRRSSQQ</sequence>
<dbReference type="Pfam" id="PF00153">
    <property type="entry name" value="Mito_carr"/>
    <property type="match status" value="2"/>
</dbReference>
<dbReference type="AlphaFoldDB" id="A0A8S1MB93"/>
<organism evidence="3 4">
    <name type="scientific">Paramecium primaurelia</name>
    <dbReference type="NCBI Taxonomy" id="5886"/>
    <lineage>
        <taxon>Eukaryota</taxon>
        <taxon>Sar</taxon>
        <taxon>Alveolata</taxon>
        <taxon>Ciliophora</taxon>
        <taxon>Intramacronucleata</taxon>
        <taxon>Oligohymenophorea</taxon>
        <taxon>Peniculida</taxon>
        <taxon>Parameciidae</taxon>
        <taxon>Paramecium</taxon>
    </lineage>
</organism>
<protein>
    <recommendedName>
        <fullName evidence="5">Mitochondrial carrier protein</fullName>
    </recommendedName>
</protein>
<evidence type="ECO:0000313" key="4">
    <source>
        <dbReference type="Proteomes" id="UP000688137"/>
    </source>
</evidence>
<dbReference type="PANTHER" id="PTHR47567">
    <property type="entry name" value="MITOCHONDRIAL SUBSTRATE/SOLUTE CARRIER"/>
    <property type="match status" value="1"/>
</dbReference>
<dbReference type="Proteomes" id="UP000688137">
    <property type="component" value="Unassembled WGS sequence"/>
</dbReference>
<keyword evidence="1" id="KW-0472">Membrane</keyword>
<evidence type="ECO:0000313" key="3">
    <source>
        <dbReference type="EMBL" id="CAD8075013.1"/>
    </source>
</evidence>
<evidence type="ECO:0008006" key="5">
    <source>
        <dbReference type="Google" id="ProtNLM"/>
    </source>
</evidence>